<gene>
    <name evidence="1" type="ORF">QCA50_004528</name>
</gene>
<dbReference type="AlphaFoldDB" id="A0AAW0GH13"/>
<accession>A0AAW0GH13</accession>
<keyword evidence="2" id="KW-1185">Reference proteome</keyword>
<organism evidence="1 2">
    <name type="scientific">Cerrena zonata</name>
    <dbReference type="NCBI Taxonomy" id="2478898"/>
    <lineage>
        <taxon>Eukaryota</taxon>
        <taxon>Fungi</taxon>
        <taxon>Dikarya</taxon>
        <taxon>Basidiomycota</taxon>
        <taxon>Agaricomycotina</taxon>
        <taxon>Agaricomycetes</taxon>
        <taxon>Polyporales</taxon>
        <taxon>Cerrenaceae</taxon>
        <taxon>Cerrena</taxon>
    </lineage>
</organism>
<dbReference type="EMBL" id="JASBNA010000004">
    <property type="protein sequence ID" value="KAK7692893.1"/>
    <property type="molecule type" value="Genomic_DNA"/>
</dbReference>
<comment type="caution">
    <text evidence="1">The sequence shown here is derived from an EMBL/GenBank/DDBJ whole genome shotgun (WGS) entry which is preliminary data.</text>
</comment>
<dbReference type="Proteomes" id="UP001385951">
    <property type="component" value="Unassembled WGS sequence"/>
</dbReference>
<name>A0AAW0GH13_9APHY</name>
<evidence type="ECO:0000313" key="1">
    <source>
        <dbReference type="EMBL" id="KAK7692893.1"/>
    </source>
</evidence>
<reference evidence="1 2" key="1">
    <citation type="submission" date="2022-09" db="EMBL/GenBank/DDBJ databases">
        <authorList>
            <person name="Palmer J.M."/>
        </authorList>
    </citation>
    <scope>NUCLEOTIDE SEQUENCE [LARGE SCALE GENOMIC DNA]</scope>
    <source>
        <strain evidence="1 2">DSM 7382</strain>
    </source>
</reference>
<proteinExistence type="predicted"/>
<protein>
    <submittedName>
        <fullName evidence="1">Uncharacterized protein</fullName>
    </submittedName>
</protein>
<sequence length="103" mass="11692">MLKKRNSQLPAIAFNLIDGPLKRDFRRASTLKPYTYPLIYPTSVTMKDRRLSVYDSCRAMPNRNGARPSFLSLPGALLHRASKPFQSSTTVAYAHRSRKLGHD</sequence>
<evidence type="ECO:0000313" key="2">
    <source>
        <dbReference type="Proteomes" id="UP001385951"/>
    </source>
</evidence>